<dbReference type="GO" id="GO:0009289">
    <property type="term" value="C:pilus"/>
    <property type="evidence" value="ECO:0007669"/>
    <property type="project" value="UniProtKB-SubCell"/>
</dbReference>
<keyword evidence="3 5" id="KW-0732">Signal</keyword>
<dbReference type="PATRIC" id="fig|1028307.3.peg.354"/>
<dbReference type="SUPFAM" id="SSF49401">
    <property type="entry name" value="Bacterial adhesins"/>
    <property type="match status" value="1"/>
</dbReference>
<feature type="chain" id="PRO_5002609340" description="Fimbrial protein" evidence="5">
    <location>
        <begin position="23"/>
        <end position="178"/>
    </location>
</feature>
<dbReference type="PANTHER" id="PTHR33420:SF3">
    <property type="entry name" value="FIMBRIAL SUBUNIT ELFA"/>
    <property type="match status" value="1"/>
</dbReference>
<feature type="signal peptide" evidence="5">
    <location>
        <begin position="1"/>
        <end position="22"/>
    </location>
</feature>
<evidence type="ECO:0000256" key="1">
    <source>
        <dbReference type="ARBA" id="ARBA00004561"/>
    </source>
</evidence>
<sequence>MKLTKIGAALVLTFGMSAAAMASNTITFNGEVLETGCNITVDGGTPDATVELGSVAATDLVAKGDLGAPKQFVFNLDQCPTASNVNIVFSAPVDPVAGDDSYFANTASGVGVTAAQNVAVQLKQGGSNGTIVKNNADNDPITLDSGSATETYTASMIAVDQAVAGTVQSVVTYNVRYN</sequence>
<accession>A0A0H3FR26</accession>
<name>A0A0H3FR26_KLEAK</name>
<dbReference type="KEGG" id="eae:EAE_01810"/>
<dbReference type="RefSeq" id="WP_015703287.1">
    <property type="nucleotide sequence ID" value="NC_015663.1"/>
</dbReference>
<evidence type="ECO:0000256" key="3">
    <source>
        <dbReference type="ARBA" id="ARBA00022729"/>
    </source>
</evidence>
<comment type="subcellular location">
    <subcellularLocation>
        <location evidence="1">Fimbrium</location>
    </subcellularLocation>
</comment>
<protein>
    <recommendedName>
        <fullName evidence="8">Fimbrial protein</fullName>
    </recommendedName>
</protein>
<evidence type="ECO:0000313" key="6">
    <source>
        <dbReference type="EMBL" id="AEG95297.1"/>
    </source>
</evidence>
<dbReference type="HOGENOM" id="CLU_088965_0_3_6"/>
<keyword evidence="7" id="KW-1185">Reference proteome</keyword>
<evidence type="ECO:0008006" key="8">
    <source>
        <dbReference type="Google" id="ProtNLM"/>
    </source>
</evidence>
<evidence type="ECO:0000256" key="2">
    <source>
        <dbReference type="ARBA" id="ARBA00006671"/>
    </source>
</evidence>
<organism evidence="6 7">
    <name type="scientific">Klebsiella aerogenes (strain ATCC 13048 / DSM 30053 / CCUG 1429 / JCM 1235 / KCTC 2190 / NBRC 13534 / NCIMB 10102 / NCTC 10006 / CDC 819-56)</name>
    <name type="common">Enterobacter aerogenes</name>
    <dbReference type="NCBI Taxonomy" id="1028307"/>
    <lineage>
        <taxon>Bacteria</taxon>
        <taxon>Pseudomonadati</taxon>
        <taxon>Pseudomonadota</taxon>
        <taxon>Gammaproteobacteria</taxon>
        <taxon>Enterobacterales</taxon>
        <taxon>Enterobacteriaceae</taxon>
        <taxon>Klebsiella/Raoultella group</taxon>
        <taxon>Klebsiella</taxon>
    </lineage>
</organism>
<dbReference type="InterPro" id="IPR050263">
    <property type="entry name" value="Bact_Fimbrial_Adh_Pro"/>
</dbReference>
<dbReference type="GeneID" id="93313492"/>
<dbReference type="GO" id="GO:0043709">
    <property type="term" value="P:cell adhesion involved in single-species biofilm formation"/>
    <property type="evidence" value="ECO:0007669"/>
    <property type="project" value="TreeGrafter"/>
</dbReference>
<evidence type="ECO:0000313" key="7">
    <source>
        <dbReference type="Proteomes" id="UP000008881"/>
    </source>
</evidence>
<comment type="similarity">
    <text evidence="2">Belongs to the fimbrial protein family.</text>
</comment>
<dbReference type="InterPro" id="IPR036937">
    <property type="entry name" value="Adhesion_dom_fimbrial_sf"/>
</dbReference>
<dbReference type="Gene3D" id="2.60.40.1090">
    <property type="entry name" value="Fimbrial-type adhesion domain"/>
    <property type="match status" value="1"/>
</dbReference>
<dbReference type="eggNOG" id="COG3539">
    <property type="taxonomic scope" value="Bacteria"/>
</dbReference>
<dbReference type="EMBL" id="CP002824">
    <property type="protein sequence ID" value="AEG95297.1"/>
    <property type="molecule type" value="Genomic_DNA"/>
</dbReference>
<keyword evidence="4" id="KW-0281">Fimbrium</keyword>
<dbReference type="AlphaFoldDB" id="A0A0H3FR26"/>
<evidence type="ECO:0000256" key="5">
    <source>
        <dbReference type="SAM" id="SignalP"/>
    </source>
</evidence>
<dbReference type="Proteomes" id="UP000008881">
    <property type="component" value="Chromosome"/>
</dbReference>
<proteinExistence type="inferred from homology"/>
<dbReference type="OrthoDB" id="6466381at2"/>
<evidence type="ECO:0000256" key="4">
    <source>
        <dbReference type="ARBA" id="ARBA00023263"/>
    </source>
</evidence>
<reference evidence="6 7" key="1">
    <citation type="journal article" date="2012" name="J. Bacteriol.">
        <title>Complete genome sequence of Enterobacter aerogenes KCTC 2190.</title>
        <authorList>
            <person name="Shin S.H."/>
            <person name="Kim S."/>
            <person name="Kim J.Y."/>
            <person name="Lee S."/>
            <person name="Um Y."/>
            <person name="Oh M.K."/>
            <person name="Kim Y.R."/>
            <person name="Lee J."/>
            <person name="Yang K.S."/>
        </authorList>
    </citation>
    <scope>NUCLEOTIDE SEQUENCE [LARGE SCALE GENOMIC DNA]</scope>
    <source>
        <strain evidence="6 7">KCTC 2190</strain>
    </source>
</reference>
<dbReference type="PANTHER" id="PTHR33420">
    <property type="entry name" value="FIMBRIAL SUBUNIT ELFA-RELATED"/>
    <property type="match status" value="1"/>
</dbReference>
<gene>
    <name evidence="6" type="ordered locus">EAE_01810</name>
</gene>
<dbReference type="InterPro" id="IPR008966">
    <property type="entry name" value="Adhesion_dom_sf"/>
</dbReference>